<dbReference type="Proteomes" id="UP000659654">
    <property type="component" value="Unassembled WGS sequence"/>
</dbReference>
<keyword evidence="6 10" id="KW-0442">Lipid degradation</keyword>
<dbReference type="PANTHER" id="PTHR10336">
    <property type="entry name" value="PHOSPHOINOSITIDE-SPECIFIC PHOSPHOLIPASE C FAMILY PROTEIN"/>
    <property type="match status" value="1"/>
</dbReference>
<reference evidence="15" key="2">
    <citation type="submission" date="2020-09" db="EMBL/GenBank/DDBJ databases">
        <authorList>
            <person name="Kikuchi T."/>
        </authorList>
    </citation>
    <scope>NUCLEOTIDE SEQUENCE</scope>
    <source>
        <strain evidence="15">Ka4C1</strain>
    </source>
</reference>
<reference evidence="18" key="1">
    <citation type="submission" date="2016-11" db="UniProtKB">
        <authorList>
            <consortium name="WormBaseParasite"/>
        </authorList>
    </citation>
    <scope>IDENTIFICATION</scope>
</reference>
<dbReference type="Gene3D" id="1.10.238.10">
    <property type="entry name" value="EF-hand"/>
    <property type="match status" value="2"/>
</dbReference>
<dbReference type="PROSITE" id="PS50222">
    <property type="entry name" value="EF_HAND_2"/>
    <property type="match status" value="1"/>
</dbReference>
<evidence type="ECO:0000313" key="18">
    <source>
        <dbReference type="WBParaSite" id="BXY_0709400.1"/>
    </source>
</evidence>
<dbReference type="GO" id="GO:0016042">
    <property type="term" value="P:lipid catabolic process"/>
    <property type="evidence" value="ECO:0007669"/>
    <property type="project" value="UniProtKB-KW"/>
</dbReference>
<evidence type="ECO:0000313" key="17">
    <source>
        <dbReference type="Proteomes" id="UP000659654"/>
    </source>
</evidence>
<dbReference type="InterPro" id="IPR001192">
    <property type="entry name" value="PI-PLC_fam"/>
</dbReference>
<dbReference type="PROSITE" id="PS50004">
    <property type="entry name" value="C2"/>
    <property type="match status" value="1"/>
</dbReference>
<dbReference type="OrthoDB" id="269822at2759"/>
<dbReference type="GO" id="GO:0035556">
    <property type="term" value="P:intracellular signal transduction"/>
    <property type="evidence" value="ECO:0007669"/>
    <property type="project" value="InterPro"/>
</dbReference>
<keyword evidence="4" id="KW-0963">Cytoplasm</keyword>
<evidence type="ECO:0000313" key="15">
    <source>
        <dbReference type="EMBL" id="CAD5225643.1"/>
    </source>
</evidence>
<accession>A0A1I7S265</accession>
<dbReference type="SUPFAM" id="SSF47473">
    <property type="entry name" value="EF-hand"/>
    <property type="match status" value="1"/>
</dbReference>
<dbReference type="WBParaSite" id="BXY_0709400.1">
    <property type="protein sequence ID" value="BXY_0709400.1"/>
    <property type="gene ID" value="BXY_0709400"/>
</dbReference>
<dbReference type="GO" id="GO:0005886">
    <property type="term" value="C:plasma membrane"/>
    <property type="evidence" value="ECO:0007669"/>
    <property type="project" value="TreeGrafter"/>
</dbReference>
<dbReference type="FunFam" id="3.20.20.190:FF:000064">
    <property type="entry name" value="Phosphoinositide phospholipase C"/>
    <property type="match status" value="1"/>
</dbReference>
<feature type="domain" description="EF-hand" evidence="14">
    <location>
        <begin position="152"/>
        <end position="187"/>
    </location>
</feature>
<dbReference type="EMBL" id="CAJFCV020000004">
    <property type="protein sequence ID" value="CAG9114865.1"/>
    <property type="molecule type" value="Genomic_DNA"/>
</dbReference>
<feature type="domain" description="C2" evidence="12">
    <location>
        <begin position="598"/>
        <end position="725"/>
    </location>
</feature>
<dbReference type="GO" id="GO:0005737">
    <property type="term" value="C:cytoplasm"/>
    <property type="evidence" value="ECO:0007669"/>
    <property type="project" value="UniProtKB-SubCell"/>
</dbReference>
<evidence type="ECO:0000256" key="1">
    <source>
        <dbReference type="ARBA" id="ARBA00001913"/>
    </source>
</evidence>
<dbReference type="InterPro" id="IPR001711">
    <property type="entry name" value="PLipase_C_Pinositol-sp_Y"/>
</dbReference>
<dbReference type="InterPro" id="IPR000008">
    <property type="entry name" value="C2_dom"/>
</dbReference>
<dbReference type="Pfam" id="PF09279">
    <property type="entry name" value="EF-hand_like"/>
    <property type="match status" value="1"/>
</dbReference>
<dbReference type="Pfam" id="PF00168">
    <property type="entry name" value="C2"/>
    <property type="match status" value="1"/>
</dbReference>
<dbReference type="InterPro" id="IPR002048">
    <property type="entry name" value="EF_hand_dom"/>
</dbReference>
<keyword evidence="7 10" id="KW-0443">Lipid metabolism</keyword>
<dbReference type="InterPro" id="IPR011993">
    <property type="entry name" value="PH-like_dom_sf"/>
</dbReference>
<dbReference type="AlphaFoldDB" id="A0A1I7S265"/>
<dbReference type="InterPro" id="IPR015359">
    <property type="entry name" value="PLC_EF-hand-like"/>
</dbReference>
<name>A0A1I7S265_BURXY</name>
<dbReference type="PROSITE" id="PS50007">
    <property type="entry name" value="PIPLC_X_DOMAIN"/>
    <property type="match status" value="1"/>
</dbReference>
<dbReference type="Pfam" id="PF00387">
    <property type="entry name" value="PI-PLC-Y"/>
    <property type="match status" value="1"/>
</dbReference>
<keyword evidence="17" id="KW-1185">Reference proteome</keyword>
<feature type="region of interest" description="Disordered" evidence="11">
    <location>
        <begin position="458"/>
        <end position="485"/>
    </location>
</feature>
<dbReference type="SMART" id="SM00148">
    <property type="entry name" value="PLCXc"/>
    <property type="match status" value="1"/>
</dbReference>
<dbReference type="GO" id="GO:0004435">
    <property type="term" value="F:phosphatidylinositol-4,5-bisphosphate phospholipase C activity"/>
    <property type="evidence" value="ECO:0007669"/>
    <property type="project" value="UniProtKB-EC"/>
</dbReference>
<dbReference type="EMBL" id="CAJFDI010000004">
    <property type="protein sequence ID" value="CAD5225643.1"/>
    <property type="molecule type" value="Genomic_DNA"/>
</dbReference>
<dbReference type="GO" id="GO:0005509">
    <property type="term" value="F:calcium ion binding"/>
    <property type="evidence" value="ECO:0007669"/>
    <property type="project" value="InterPro"/>
</dbReference>
<dbReference type="Proteomes" id="UP000095284">
    <property type="component" value="Unplaced"/>
</dbReference>
<dbReference type="FunFam" id="1.10.238.10:FF:000005">
    <property type="entry name" value="Phosphoinositide phospholipase C"/>
    <property type="match status" value="1"/>
</dbReference>
<evidence type="ECO:0000256" key="4">
    <source>
        <dbReference type="ARBA" id="ARBA00022490"/>
    </source>
</evidence>
<comment type="subcellular location">
    <subcellularLocation>
        <location evidence="2">Cytoplasm</location>
    </subcellularLocation>
</comment>
<dbReference type="SUPFAM" id="SSF50729">
    <property type="entry name" value="PH domain-like"/>
    <property type="match status" value="1"/>
</dbReference>
<dbReference type="Proteomes" id="UP000582659">
    <property type="component" value="Unassembled WGS sequence"/>
</dbReference>
<sequence>MPETRKKSVLELEKVTQILEEGIPVRRIKNNKVDGITVLAVEGGALLKYKSFNSIVNKIRFKCTPKLKLVDVENVIELREGYNSDGLHAAAKHFKFQQRCPESNCFSIIYKHPKFVCKSIDFCCDHGESRQLWINAFKTFLCQRPKDPVTFDEKLWLSRNFKEADRNKNGEIAFSELWRLLQQLNLQMSEEYVKALYKQVLESKQKSNKALDETEFFELFRILTDLPEYRNALRQANPDGEESLNAKQLKEFLKNEQNFDDVDESKASNIIKNYEVREDTETKEPVLTINGFRRLLQSRYGFIMKPGHETIFQDMDQPLSHYFVNSSHNTYLTGLQMRGNATVEGYISALKKGARLLELDIFDGEHGEPQITHKRTLIAAISLRNAVKCIAQYAFETNPYPVILTLENHAGHAQQKVMADIFEEILGDKLYLPPEDAASKPLPSPNQLKNKILLRGKTVQSPVSSPEEEEPESPDEQKLPKSPIHPSVGRLIALPSVKLSSNIYADVQDHPLNGSPSLSESKVHTLLEAGAPLATYTAKRFVKSYPKGIRQDSSNMHPVASWICGIQSVAMNLQTTGEEMDLVTGMFAINGKTGYVLKPKLLLDGLDPREESRNRPYTVLKLGIICGQYLPKAEPGHDIVDPYVSVEVFGVPGDECKAKTRAIRNNGFNPVWNENFTLRIKCPELAILKFTVKDFDSTSSNDFVGEFSIPISSVRAGYSHIRLNTGFEHSPDDAASIFVRIEFDQEK</sequence>
<dbReference type="InterPro" id="IPR017946">
    <property type="entry name" value="PLC-like_Pdiesterase_TIM-brl"/>
</dbReference>
<evidence type="ECO:0000256" key="10">
    <source>
        <dbReference type="RuleBase" id="RU361133"/>
    </source>
</evidence>
<keyword evidence="10" id="KW-0378">Hydrolase</keyword>
<feature type="domain" description="PI-PLC Y-box" evidence="13">
    <location>
        <begin position="517"/>
        <end position="602"/>
    </location>
</feature>
<evidence type="ECO:0000256" key="5">
    <source>
        <dbReference type="ARBA" id="ARBA00022837"/>
    </source>
</evidence>
<evidence type="ECO:0000256" key="3">
    <source>
        <dbReference type="ARBA" id="ARBA00012368"/>
    </source>
</evidence>
<dbReference type="SUPFAM" id="SSF49562">
    <property type="entry name" value="C2 domain (Calcium/lipid-binding domain, CaLB)"/>
    <property type="match status" value="1"/>
</dbReference>
<dbReference type="InterPro" id="IPR035892">
    <property type="entry name" value="C2_domain_sf"/>
</dbReference>
<comment type="catalytic activity">
    <reaction evidence="9">
        <text>a 1,2-diacyl-sn-glycero-3-phospho-(1D-myo-inositol-4,5-bisphosphate) + H2O = 1D-myo-inositol 1,4,5-trisphosphate + a 1,2-diacyl-sn-glycerol + H(+)</text>
        <dbReference type="Rhea" id="RHEA:33179"/>
        <dbReference type="ChEBI" id="CHEBI:15377"/>
        <dbReference type="ChEBI" id="CHEBI:15378"/>
        <dbReference type="ChEBI" id="CHEBI:17815"/>
        <dbReference type="ChEBI" id="CHEBI:58456"/>
        <dbReference type="ChEBI" id="CHEBI:203600"/>
        <dbReference type="EC" id="3.1.4.11"/>
    </reaction>
    <physiologicalReaction direction="left-to-right" evidence="9">
        <dbReference type="Rhea" id="RHEA:33180"/>
    </physiologicalReaction>
</comment>
<dbReference type="EC" id="3.1.4.11" evidence="3 10"/>
<dbReference type="PROSITE" id="PS00018">
    <property type="entry name" value="EF_HAND_1"/>
    <property type="match status" value="1"/>
</dbReference>
<evidence type="ECO:0000259" key="13">
    <source>
        <dbReference type="PROSITE" id="PS50008"/>
    </source>
</evidence>
<evidence type="ECO:0000256" key="11">
    <source>
        <dbReference type="SAM" id="MobiDB-lite"/>
    </source>
</evidence>
<evidence type="ECO:0000313" key="16">
    <source>
        <dbReference type="Proteomes" id="UP000095284"/>
    </source>
</evidence>
<dbReference type="InterPro" id="IPR000909">
    <property type="entry name" value="PLipase_C_PInositol-sp_X_dom"/>
</dbReference>
<dbReference type="Gene3D" id="2.30.29.30">
    <property type="entry name" value="Pleckstrin-homology domain (PH domain)/Phosphotyrosine-binding domain (PTB)"/>
    <property type="match status" value="1"/>
</dbReference>
<gene>
    <name evidence="15" type="ORF">BXYJ_LOCUS8647</name>
</gene>
<protein>
    <recommendedName>
        <fullName evidence="3 10">Phosphoinositide phospholipase C</fullName>
        <ecNumber evidence="3 10">3.1.4.11</ecNumber>
    </recommendedName>
</protein>
<keyword evidence="8" id="KW-0807">Transducer</keyword>
<dbReference type="PRINTS" id="PR00390">
    <property type="entry name" value="PHPHLIPASEC"/>
</dbReference>
<dbReference type="PANTHER" id="PTHR10336:SF209">
    <property type="entry name" value="PHOSPHOINOSITIDE PHOSPHOLIPASE C"/>
    <property type="match status" value="1"/>
</dbReference>
<organism evidence="16 18">
    <name type="scientific">Bursaphelenchus xylophilus</name>
    <name type="common">Pinewood nematode worm</name>
    <name type="synonym">Aphelenchoides xylophilus</name>
    <dbReference type="NCBI Taxonomy" id="6326"/>
    <lineage>
        <taxon>Eukaryota</taxon>
        <taxon>Metazoa</taxon>
        <taxon>Ecdysozoa</taxon>
        <taxon>Nematoda</taxon>
        <taxon>Chromadorea</taxon>
        <taxon>Rhabditida</taxon>
        <taxon>Tylenchina</taxon>
        <taxon>Tylenchomorpha</taxon>
        <taxon>Aphelenchoidea</taxon>
        <taxon>Aphelenchoididae</taxon>
        <taxon>Bursaphelenchus</taxon>
    </lineage>
</organism>
<dbReference type="Pfam" id="PF00388">
    <property type="entry name" value="PI-PLC-X"/>
    <property type="match status" value="1"/>
</dbReference>
<dbReference type="eggNOG" id="KOG0169">
    <property type="taxonomic scope" value="Eukaryota"/>
</dbReference>
<evidence type="ECO:0000256" key="8">
    <source>
        <dbReference type="ARBA" id="ARBA00023224"/>
    </source>
</evidence>
<dbReference type="CDD" id="cd08558">
    <property type="entry name" value="PI-PLCc_eukaryota"/>
    <property type="match status" value="1"/>
</dbReference>
<dbReference type="SMART" id="SM00239">
    <property type="entry name" value="C2"/>
    <property type="match status" value="1"/>
</dbReference>
<evidence type="ECO:0000256" key="2">
    <source>
        <dbReference type="ARBA" id="ARBA00004496"/>
    </source>
</evidence>
<dbReference type="SMART" id="SM00149">
    <property type="entry name" value="PLCYc"/>
    <property type="match status" value="1"/>
</dbReference>
<dbReference type="Gene3D" id="3.20.20.190">
    <property type="entry name" value="Phosphatidylinositol (PI) phosphodiesterase"/>
    <property type="match status" value="1"/>
</dbReference>
<comment type="cofactor">
    <cofactor evidence="1">
        <name>Ca(2+)</name>
        <dbReference type="ChEBI" id="CHEBI:29108"/>
    </cofactor>
</comment>
<evidence type="ECO:0000259" key="14">
    <source>
        <dbReference type="PROSITE" id="PS50222"/>
    </source>
</evidence>
<dbReference type="SMR" id="A0A1I7S265"/>
<evidence type="ECO:0000256" key="9">
    <source>
        <dbReference type="ARBA" id="ARBA00023674"/>
    </source>
</evidence>
<dbReference type="Gene3D" id="2.60.40.150">
    <property type="entry name" value="C2 domain"/>
    <property type="match status" value="1"/>
</dbReference>
<evidence type="ECO:0000256" key="7">
    <source>
        <dbReference type="ARBA" id="ARBA00023098"/>
    </source>
</evidence>
<evidence type="ECO:0000259" key="12">
    <source>
        <dbReference type="PROSITE" id="PS50004"/>
    </source>
</evidence>
<dbReference type="InterPro" id="IPR018247">
    <property type="entry name" value="EF_Hand_1_Ca_BS"/>
</dbReference>
<proteinExistence type="predicted"/>
<evidence type="ECO:0000256" key="6">
    <source>
        <dbReference type="ARBA" id="ARBA00022963"/>
    </source>
</evidence>
<dbReference type="PROSITE" id="PS50008">
    <property type="entry name" value="PIPLC_Y_DOMAIN"/>
    <property type="match status" value="1"/>
</dbReference>
<keyword evidence="5" id="KW-0106">Calcium</keyword>
<dbReference type="SUPFAM" id="SSF51695">
    <property type="entry name" value="PLC-like phosphodiesterases"/>
    <property type="match status" value="1"/>
</dbReference>
<dbReference type="CDD" id="cd00275">
    <property type="entry name" value="C2_PLC_like"/>
    <property type="match status" value="1"/>
</dbReference>
<dbReference type="InterPro" id="IPR011992">
    <property type="entry name" value="EF-hand-dom_pair"/>
</dbReference>